<keyword evidence="4" id="KW-0479">Metal-binding</keyword>
<evidence type="ECO:0000256" key="3">
    <source>
        <dbReference type="ARBA" id="ARBA00022670"/>
    </source>
</evidence>
<keyword evidence="7" id="KW-0482">Metalloprotease</keyword>
<dbReference type="AlphaFoldDB" id="A0A437RM01"/>
<evidence type="ECO:0000313" key="11">
    <source>
        <dbReference type="Proteomes" id="UP000285575"/>
    </source>
</evidence>
<evidence type="ECO:0000259" key="9">
    <source>
        <dbReference type="Pfam" id="PF19425"/>
    </source>
</evidence>
<dbReference type="PANTHER" id="PTHR21666">
    <property type="entry name" value="PEPTIDASE-RELATED"/>
    <property type="match status" value="1"/>
</dbReference>
<dbReference type="InterPro" id="IPR045834">
    <property type="entry name" value="Csd3_N2"/>
</dbReference>
<dbReference type="EMBL" id="SACR01000002">
    <property type="protein sequence ID" value="RVU47831.1"/>
    <property type="molecule type" value="Genomic_DNA"/>
</dbReference>
<reference evidence="10 11" key="1">
    <citation type="submission" date="2019-01" db="EMBL/GenBank/DDBJ databases">
        <authorList>
            <person name="Chen W.-M."/>
        </authorList>
    </citation>
    <scope>NUCLEOTIDE SEQUENCE [LARGE SCALE GENOMIC DNA]</scope>
    <source>
        <strain evidence="10 11">KYPY4</strain>
    </source>
</reference>
<dbReference type="InterPro" id="IPR011055">
    <property type="entry name" value="Dup_hybrid_motif"/>
</dbReference>
<dbReference type="Pfam" id="PF19425">
    <property type="entry name" value="Csd3_N2"/>
    <property type="match status" value="1"/>
</dbReference>
<gene>
    <name evidence="10" type="ORF">EOE66_07265</name>
</gene>
<evidence type="ECO:0000259" key="8">
    <source>
        <dbReference type="Pfam" id="PF01551"/>
    </source>
</evidence>
<dbReference type="GO" id="GO:0046872">
    <property type="term" value="F:metal ion binding"/>
    <property type="evidence" value="ECO:0007669"/>
    <property type="project" value="UniProtKB-KW"/>
</dbReference>
<dbReference type="InterPro" id="IPR016047">
    <property type="entry name" value="M23ase_b-sheet_dom"/>
</dbReference>
<dbReference type="PANTHER" id="PTHR21666:SF288">
    <property type="entry name" value="CELL DIVISION PROTEIN YTFB"/>
    <property type="match status" value="1"/>
</dbReference>
<evidence type="ECO:0000256" key="7">
    <source>
        <dbReference type="ARBA" id="ARBA00023049"/>
    </source>
</evidence>
<comment type="subcellular location">
    <subcellularLocation>
        <location evidence="2">Cell envelope</location>
    </subcellularLocation>
</comment>
<dbReference type="SUPFAM" id="SSF51261">
    <property type="entry name" value="Duplicated hybrid motif"/>
    <property type="match status" value="1"/>
</dbReference>
<evidence type="ECO:0000256" key="1">
    <source>
        <dbReference type="ARBA" id="ARBA00001947"/>
    </source>
</evidence>
<dbReference type="InterPro" id="IPR050570">
    <property type="entry name" value="Cell_wall_metabolism_enzyme"/>
</dbReference>
<dbReference type="OrthoDB" id="9815245at2"/>
<keyword evidence="3" id="KW-0645">Protease</keyword>
<sequence length="426" mass="46106">MAGFGITAVAVAPLAPDAASLPKRVVTEALVPQGVESQLAELALQELTLTRSDITRGTDTAEALFARLGVRDPEAASFIRTDATARRLITGRGGKMVRADTDSFGSLRELVARFPAENSELARTHFTRLTVSRIDGRWLARLETAPFTTQARLSSGSIRSSLFAATDESGLPDAVAVQLADIFSTDIDFHRELRKGDTFSVVYEALLADGEPVAWNEGAGRVLAAEFVNAGREHHAVWFAGADGKGAYYGLDGSSKRRAFLASPLEFSRVTSGFAMRIHPIFQTRRAHLGVDYGAPTGTPVRVVGDGVVDYAGRQNGYGNVIEVRHPNNRTTLYAHLSRIDVRKGQRVEQGQRIGAVGATGWATGPHLHFEFRVNGQHQDPLRVAKASESRPIESGLRPQFQERVAAVQVKLQAAETLGGARVRME</sequence>
<name>A0A437RM01_9BURK</name>
<evidence type="ECO:0000313" key="10">
    <source>
        <dbReference type="EMBL" id="RVU47831.1"/>
    </source>
</evidence>
<dbReference type="CDD" id="cd12797">
    <property type="entry name" value="M23_peptidase"/>
    <property type="match status" value="1"/>
</dbReference>
<evidence type="ECO:0000256" key="4">
    <source>
        <dbReference type="ARBA" id="ARBA00022723"/>
    </source>
</evidence>
<protein>
    <submittedName>
        <fullName evidence="10">M23 family metallopeptidase</fullName>
    </submittedName>
</protein>
<dbReference type="Pfam" id="PF01551">
    <property type="entry name" value="Peptidase_M23"/>
    <property type="match status" value="1"/>
</dbReference>
<dbReference type="Gene3D" id="2.70.70.10">
    <property type="entry name" value="Glucose Permease (Domain IIA)"/>
    <property type="match status" value="1"/>
</dbReference>
<organism evidence="10 11">
    <name type="scientific">Rubrivivax rivuli</name>
    <dbReference type="NCBI Taxonomy" id="1862385"/>
    <lineage>
        <taxon>Bacteria</taxon>
        <taxon>Pseudomonadati</taxon>
        <taxon>Pseudomonadota</taxon>
        <taxon>Betaproteobacteria</taxon>
        <taxon>Burkholderiales</taxon>
        <taxon>Sphaerotilaceae</taxon>
        <taxon>Rubrivivax</taxon>
    </lineage>
</organism>
<accession>A0A437RM01</accession>
<comment type="cofactor">
    <cofactor evidence="1">
        <name>Zn(2+)</name>
        <dbReference type="ChEBI" id="CHEBI:29105"/>
    </cofactor>
</comment>
<dbReference type="Gene3D" id="3.10.450.350">
    <property type="match status" value="2"/>
</dbReference>
<dbReference type="GO" id="GO:0004222">
    <property type="term" value="F:metalloendopeptidase activity"/>
    <property type="evidence" value="ECO:0007669"/>
    <property type="project" value="TreeGrafter"/>
</dbReference>
<keyword evidence="11" id="KW-1185">Reference proteome</keyword>
<dbReference type="Proteomes" id="UP000285575">
    <property type="component" value="Unassembled WGS sequence"/>
</dbReference>
<evidence type="ECO:0000256" key="5">
    <source>
        <dbReference type="ARBA" id="ARBA00022801"/>
    </source>
</evidence>
<evidence type="ECO:0000256" key="2">
    <source>
        <dbReference type="ARBA" id="ARBA00004196"/>
    </source>
</evidence>
<evidence type="ECO:0000256" key="6">
    <source>
        <dbReference type="ARBA" id="ARBA00022833"/>
    </source>
</evidence>
<dbReference type="GO" id="GO:0006508">
    <property type="term" value="P:proteolysis"/>
    <property type="evidence" value="ECO:0007669"/>
    <property type="project" value="UniProtKB-KW"/>
</dbReference>
<feature type="domain" description="Csd3-like second N-terminal" evidence="9">
    <location>
        <begin position="153"/>
        <end position="274"/>
    </location>
</feature>
<keyword evidence="6" id="KW-0862">Zinc</keyword>
<dbReference type="GO" id="GO:0030313">
    <property type="term" value="C:cell envelope"/>
    <property type="evidence" value="ECO:0007669"/>
    <property type="project" value="UniProtKB-SubCell"/>
</dbReference>
<proteinExistence type="predicted"/>
<feature type="domain" description="M23ase beta-sheet core" evidence="8">
    <location>
        <begin position="287"/>
        <end position="381"/>
    </location>
</feature>
<keyword evidence="5" id="KW-0378">Hydrolase</keyword>
<comment type="caution">
    <text evidence="10">The sequence shown here is derived from an EMBL/GenBank/DDBJ whole genome shotgun (WGS) entry which is preliminary data.</text>
</comment>